<dbReference type="Proteomes" id="UP000224003">
    <property type="component" value="Unassembled WGS sequence"/>
</dbReference>
<reference evidence="2 3" key="1">
    <citation type="submission" date="2017-09" db="EMBL/GenBank/DDBJ databases">
        <title>Large-scale bioinformatics analysis of Bacillus genomes uncovers conserved roles of natural products in bacterial physiology.</title>
        <authorList>
            <consortium name="Agbiome Team Llc"/>
            <person name="Bleich R.M."/>
            <person name="Grubbs K.J."/>
            <person name="Santa Maria K.C."/>
            <person name="Allen S.E."/>
            <person name="Farag S."/>
            <person name="Shank E.A."/>
            <person name="Bowers A."/>
        </authorList>
    </citation>
    <scope>NUCLEOTIDE SEQUENCE [LARGE SCALE GENOMIC DNA]</scope>
    <source>
        <strain evidence="2 3">AFS085496</strain>
    </source>
</reference>
<dbReference type="RefSeq" id="WP_098517550.1">
    <property type="nucleotide sequence ID" value="NZ_NUVX01000075.1"/>
</dbReference>
<gene>
    <name evidence="2" type="ORF">COJ15_30985</name>
</gene>
<comment type="caution">
    <text evidence="2">The sequence shown here is derived from an EMBL/GenBank/DDBJ whole genome shotgun (WGS) entry which is preliminary data.</text>
</comment>
<dbReference type="EMBL" id="NUVX01000075">
    <property type="protein sequence ID" value="PFJ30232.1"/>
    <property type="molecule type" value="Genomic_DNA"/>
</dbReference>
<feature type="coiled-coil region" evidence="1">
    <location>
        <begin position="347"/>
        <end position="395"/>
    </location>
</feature>
<name>A0A9X6WIF9_BACTU</name>
<protein>
    <submittedName>
        <fullName evidence="2">Uncharacterized protein</fullName>
    </submittedName>
</protein>
<evidence type="ECO:0000313" key="2">
    <source>
        <dbReference type="EMBL" id="PFJ30232.1"/>
    </source>
</evidence>
<proteinExistence type="predicted"/>
<sequence length="534" mass="63313">MTTTHSLNIRPYMIMALGTNEMLRDDINSIFKEKETEYYAAFKNSDFYEDVRFRALTTEPQEQLRNVAGIVEYSYNKGDMKDILKLIKKGYNFVFRYVQSNQVVRASDLLAKIEKRKGDISNTSEQEIVNALMIAMYLCVQGMAQWDTRDPFNQKIGIIEEHILVGLGTTVLLDKVKSEYESQLPQYRERYNPNKKKKLSIGILLEHIVMKEITNHPDCKKVMTMKESTALRSKVFHEGISSRIGSLTAVIQMYGAIETEFFENVYVSAEELDYIFMLFLQMQEKRQFTEQDADWFVIASLYIKGIFDEYRLTQRKYLDDSKEEFYLTLVDKEKALHEQEQHLIQQKQFEEKQRIQLSNELHQSKEENKQLELENQKLKKELESREDNKKELISLRDFMYRQMQDEPDWKEEEVPFDELVSYLNMKKIAFFGGHQTLHQKLKELLPNARFVHPDVKLLDVSFVDNMDAVFIQWKYFNHRLGEKVKAQLKGQQLYERVMKQMNQNKTSMFYIPVNNIELTIKEMATLLEKEEKVK</sequence>
<dbReference type="AlphaFoldDB" id="A0A9X6WIF9"/>
<keyword evidence="1" id="KW-0175">Coiled coil</keyword>
<evidence type="ECO:0000256" key="1">
    <source>
        <dbReference type="SAM" id="Coils"/>
    </source>
</evidence>
<accession>A0A9X6WIF9</accession>
<evidence type="ECO:0000313" key="3">
    <source>
        <dbReference type="Proteomes" id="UP000224003"/>
    </source>
</evidence>
<organism evidence="2 3">
    <name type="scientific">Bacillus thuringiensis</name>
    <dbReference type="NCBI Taxonomy" id="1428"/>
    <lineage>
        <taxon>Bacteria</taxon>
        <taxon>Bacillati</taxon>
        <taxon>Bacillota</taxon>
        <taxon>Bacilli</taxon>
        <taxon>Bacillales</taxon>
        <taxon>Bacillaceae</taxon>
        <taxon>Bacillus</taxon>
        <taxon>Bacillus cereus group</taxon>
    </lineage>
</organism>